<evidence type="ECO:0000313" key="1">
    <source>
        <dbReference type="EMBL" id="EZG45002.1"/>
    </source>
</evidence>
<proteinExistence type="predicted"/>
<accession>A0A023B0H7</accession>
<dbReference type="VEuPathDB" id="CryptoDB:GNI_141770"/>
<protein>
    <submittedName>
        <fullName evidence="1">Uncharacterized protein</fullName>
    </submittedName>
</protein>
<evidence type="ECO:0000313" key="2">
    <source>
        <dbReference type="Proteomes" id="UP000019763"/>
    </source>
</evidence>
<dbReference type="EMBL" id="AFNH02001048">
    <property type="protein sequence ID" value="EZG45002.1"/>
    <property type="molecule type" value="Genomic_DNA"/>
</dbReference>
<comment type="caution">
    <text evidence="1">The sequence shown here is derived from an EMBL/GenBank/DDBJ whole genome shotgun (WGS) entry which is preliminary data.</text>
</comment>
<keyword evidence="2" id="KW-1185">Reference proteome</keyword>
<dbReference type="RefSeq" id="XP_011132601.1">
    <property type="nucleotide sequence ID" value="XM_011134299.1"/>
</dbReference>
<reference evidence="1" key="1">
    <citation type="submission" date="2013-12" db="EMBL/GenBank/DDBJ databases">
        <authorList>
            <person name="Omoto C.K."/>
            <person name="Sibley D."/>
            <person name="Venepally P."/>
            <person name="Hadjithomas M."/>
            <person name="Karamycheva S."/>
            <person name="Brunk B."/>
            <person name="Roos D."/>
            <person name="Caler E."/>
            <person name="Lorenzi H."/>
        </authorList>
    </citation>
    <scope>NUCLEOTIDE SEQUENCE</scope>
</reference>
<organism evidence="1 2">
    <name type="scientific">Gregarina niphandrodes</name>
    <name type="common">Septate eugregarine</name>
    <dbReference type="NCBI Taxonomy" id="110365"/>
    <lineage>
        <taxon>Eukaryota</taxon>
        <taxon>Sar</taxon>
        <taxon>Alveolata</taxon>
        <taxon>Apicomplexa</taxon>
        <taxon>Conoidasida</taxon>
        <taxon>Gregarinasina</taxon>
        <taxon>Eugregarinorida</taxon>
        <taxon>Gregarinidae</taxon>
        <taxon>Gregarina</taxon>
    </lineage>
</organism>
<dbReference type="Proteomes" id="UP000019763">
    <property type="component" value="Unassembled WGS sequence"/>
</dbReference>
<name>A0A023B0H7_GRENI</name>
<dbReference type="GeneID" id="22915027"/>
<gene>
    <name evidence="1" type="ORF">GNI_141770</name>
</gene>
<dbReference type="AlphaFoldDB" id="A0A023B0H7"/>
<sequence length="224" mass="24832">MYGGAVMSHVMMAARQLYGGGSDVITEGSEGFYPNFGLQSTIPTWRLEGMNDVLVKLGRNMEMFLCCCEGKILDLTRCLFIVRSVDELNGIATVINSYITWVLDTQTHAGADQYQEFRLANDSIQYELYCNAALWSTASASVRLDDLLILDDEIGPSSLVTAVGNNWGVGTTISARRTDNRFDEDGNNTHAHSRDYLLSIKYLMSFARPHSDLESASSLTIFVK</sequence>